<comment type="caution">
    <text evidence="2">The sequence shown here is derived from an EMBL/GenBank/DDBJ whole genome shotgun (WGS) entry which is preliminary data.</text>
</comment>
<gene>
    <name evidence="2" type="ORF">OA50_01322</name>
</gene>
<dbReference type="OrthoDB" id="123525at2"/>
<proteinExistence type="predicted"/>
<feature type="compositionally biased region" description="Polar residues" evidence="1">
    <location>
        <begin position="1"/>
        <end position="10"/>
    </location>
</feature>
<feature type="compositionally biased region" description="Basic and acidic residues" evidence="1">
    <location>
        <begin position="12"/>
        <end position="31"/>
    </location>
</feature>
<evidence type="ECO:0000313" key="3">
    <source>
        <dbReference type="Proteomes" id="UP000030960"/>
    </source>
</evidence>
<dbReference type="AlphaFoldDB" id="A0A0B3SUF9"/>
<protein>
    <submittedName>
        <fullName evidence="2">Uncharacterized protein</fullName>
    </submittedName>
</protein>
<dbReference type="RefSeq" id="WP_043138846.1">
    <property type="nucleotide sequence ID" value="NZ_JSUQ01000004.1"/>
</dbReference>
<reference evidence="2 3" key="1">
    <citation type="submission" date="2014-10" db="EMBL/GenBank/DDBJ databases">
        <title>Genome sequence of Ponticoccus sp. strain UMTAT08 isolated from clonal culture of toxic dinoflagellate Alexandrium tamiyavanichii.</title>
        <authorList>
            <person name="Gan H.Y."/>
            <person name="Muhd D.-D."/>
            <person name="Mohd Noor M.E."/>
            <person name="Yeong Y.S."/>
            <person name="Usup G."/>
        </authorList>
    </citation>
    <scope>NUCLEOTIDE SEQUENCE [LARGE SCALE GENOMIC DNA]</scope>
    <source>
        <strain evidence="2 3">UMTAT08</strain>
    </source>
</reference>
<accession>A0A0B3SUF9</accession>
<organism evidence="2 3">
    <name type="scientific">Mameliella alba</name>
    <dbReference type="NCBI Taxonomy" id="561184"/>
    <lineage>
        <taxon>Bacteria</taxon>
        <taxon>Pseudomonadati</taxon>
        <taxon>Pseudomonadota</taxon>
        <taxon>Alphaproteobacteria</taxon>
        <taxon>Rhodobacterales</taxon>
        <taxon>Roseobacteraceae</taxon>
        <taxon>Mameliella</taxon>
    </lineage>
</organism>
<sequence>MRIHLATSTGPELRKVYEAGPDGPKRSESEEGFQRWNEFDLWQYDVDDLAQLRDFLEHQSNDPHSTIVLGEPKAERQGHSGDEYRECRYDLFFADVDGFEFDGTAEDAILDLFPFLTGKEFVYYFSPSAGIKAGWRLRVIWRISLTVADQNEYAIALNEQISLRKGLFRQWVDTSIYHLGGFIFTARPDLRGIDDPHPVRAFHVEGDKAPETFSAPEDMVEIAITGRRGKPTLHWNDGQRHNSVFDFWRQYRDANGPDATWVQAWQALSAEYDRLNVPAQDRREFGEQYTRKKFPGVKGSRRTTRAFRQHYDPLPLDEAQTRLADAMRRAIGERDTPRLTGIRITAGGGKSTAALRQLGVEKRYMDELGFMFMADYYVPTHRLGDELAVKAHAEGLDAVVEKGRSQEVNGKPVCFKHEAAKELNGVVSDVSALLCGNDDLGFCPMFETCAWRDIKARSKSCDLRIRPHEFLSLQAEGESNENRRQVDVVVIDEDPISSLLHHGSVEIKELCDVTRHSMGDWLLRFYQVVQGGLSLDALDEAGFTPEICAELIKAESDLKPQVDVTPDMDDEQSLKAAQDYDRHWWKYESVWRRLRDCLEARSLNRIRVSKDKKKLLTNWASIVSAIPVDDDGRVKVQTILMSATMDRAMIEQFFHVDEWVEIDVQKHNNSVVRQANAPGSKAALLYGTGDREEEYGETNASKKAAAEKLRADVARIVGDENLFTFKGVAELGDTVTGWFNGVEGVDEWRGQDAFILGRPLPLPYVVEDIARAIWQNGEPVGSIGAWYPKKKIAYVGERGMAWTERHPDPRCEAVRWSICEGAILQAVARTRYVREAAKITILNSTPLPLEVDEVVQFADLLPEELAYKVAPIRTTSWGLAKRLFTKFKDTPKSSFRYQVDDVFQWAIENRAEFAEVRFEGERQWSRVFVAGWQGWDALERLGMVDQRVPKLRKDDDAAKFTALIEQNRWLVEPDALDVLREAFEREAWIDDEGVMPEGHVTLEPGDDAVDIGQLARDARPVWPWQI</sequence>
<dbReference type="Proteomes" id="UP000030960">
    <property type="component" value="Unassembled WGS sequence"/>
</dbReference>
<name>A0A0B3SUF9_9RHOB</name>
<keyword evidence="3" id="KW-1185">Reference proteome</keyword>
<dbReference type="EMBL" id="JSUQ01000004">
    <property type="protein sequence ID" value="KHQ54094.1"/>
    <property type="molecule type" value="Genomic_DNA"/>
</dbReference>
<evidence type="ECO:0000313" key="2">
    <source>
        <dbReference type="EMBL" id="KHQ54094.1"/>
    </source>
</evidence>
<feature type="region of interest" description="Disordered" evidence="1">
    <location>
        <begin position="1"/>
        <end position="31"/>
    </location>
</feature>
<evidence type="ECO:0000256" key="1">
    <source>
        <dbReference type="SAM" id="MobiDB-lite"/>
    </source>
</evidence>